<dbReference type="EMBL" id="VNHU01000001">
    <property type="protein sequence ID" value="TYP76875.1"/>
    <property type="molecule type" value="Genomic_DNA"/>
</dbReference>
<dbReference type="NCBIfam" id="TIGR03590">
    <property type="entry name" value="PseG"/>
    <property type="match status" value="1"/>
</dbReference>
<proteinExistence type="predicted"/>
<dbReference type="Proteomes" id="UP000324376">
    <property type="component" value="Unassembled WGS sequence"/>
</dbReference>
<keyword evidence="4" id="KW-0378">Hydrolase</keyword>
<feature type="domain" description="N-acetyltransferase" evidence="3">
    <location>
        <begin position="340"/>
        <end position="488"/>
    </location>
</feature>
<dbReference type="OrthoDB" id="6290225at2"/>
<name>A0A5S5CBY8_9FLAO</name>
<accession>A0A5S5CBY8</accession>
<gene>
    <name evidence="4" type="ORF">BD809_10120</name>
</gene>
<dbReference type="Gene3D" id="3.40.50.11190">
    <property type="match status" value="1"/>
</dbReference>
<evidence type="ECO:0000259" key="3">
    <source>
        <dbReference type="PROSITE" id="PS51186"/>
    </source>
</evidence>
<feature type="binding site" evidence="2">
    <location>
        <position position="150"/>
    </location>
    <ligand>
        <name>substrate</name>
    </ligand>
</feature>
<sequence>MEKKILFRADGNETIGLGHLYRLFALVEMLGSTYKYTYLTHASSTVKVIPEGYPLRVIPQEINIDEEPKWLAEHYNAKEYIIIADGYQFSTSYQKSIKKLDFSLVYIDDLAKEHMFADIVINHSPSTTVSDFDYEHYTKFLLGTKYALIRPSFLKAARQEREVKSIDRVFVCFGGSDKFNLSLKATKALLSIAQIKEIHVVLGAAYSKKEIYELQKNYLGKLHIYSNLSESQLLKLMISCNFAIAPASTICYELCSVKMPILSGFYVDNQKNIYKELVKKGVVIDGGDFSKYEIEDFQSKIKDVLDITTDSLTSFLFEQKQLFDGKSDVRILGAVNGLNLSFRQVCEDDMMRMYDWSNDEIVRHNSYQSDFIKLEDHKSWFLKKISDKNTLFLVGMVNNIPAGIIRYEIKNNDASVGVLISKEYRGQKLAGSFLKKSADLYFKEYEKPILAYIKVDNLASVKSFENAGYIYFKEEIISGHDSLVYKLEKRDVIR</sequence>
<keyword evidence="5" id="KW-1185">Reference proteome</keyword>
<dbReference type="Gene3D" id="3.40.50.2000">
    <property type="entry name" value="Glycogen Phosphorylase B"/>
    <property type="match status" value="1"/>
</dbReference>
<dbReference type="Gene3D" id="3.40.630.30">
    <property type="match status" value="1"/>
</dbReference>
<dbReference type="RefSeq" id="WP_148780919.1">
    <property type="nucleotide sequence ID" value="NZ_VNHU01000001.1"/>
</dbReference>
<dbReference type="GO" id="GO:0016787">
    <property type="term" value="F:hydrolase activity"/>
    <property type="evidence" value="ECO:0007669"/>
    <property type="project" value="UniProtKB-KW"/>
</dbReference>
<dbReference type="GO" id="GO:0016747">
    <property type="term" value="F:acyltransferase activity, transferring groups other than amino-acyl groups"/>
    <property type="evidence" value="ECO:0007669"/>
    <property type="project" value="InterPro"/>
</dbReference>
<protein>
    <submittedName>
        <fullName evidence="4">UDP-2,4-diacetamido-2,4, 6-trideoxy-beta-L-altropyranose hydrolase</fullName>
    </submittedName>
</protein>
<reference evidence="4 5" key="1">
    <citation type="submission" date="2019-07" db="EMBL/GenBank/DDBJ databases">
        <title>Genomic Encyclopedia of Archaeal and Bacterial Type Strains, Phase II (KMG-II): from individual species to whole genera.</title>
        <authorList>
            <person name="Goeker M."/>
        </authorList>
    </citation>
    <scope>NUCLEOTIDE SEQUENCE [LARGE SCALE GENOMIC DNA]</scope>
    <source>
        <strain evidence="4 5">DSM 17527</strain>
    </source>
</reference>
<dbReference type="InterPro" id="IPR020023">
    <property type="entry name" value="PseG"/>
</dbReference>
<dbReference type="InterPro" id="IPR000182">
    <property type="entry name" value="GNAT_dom"/>
</dbReference>
<evidence type="ECO:0000313" key="5">
    <source>
        <dbReference type="Proteomes" id="UP000324376"/>
    </source>
</evidence>
<dbReference type="SUPFAM" id="SSF55729">
    <property type="entry name" value="Acyl-CoA N-acyltransferases (Nat)"/>
    <property type="match status" value="1"/>
</dbReference>
<feature type="active site" description="Proton acceptor" evidence="1">
    <location>
        <position position="19"/>
    </location>
</feature>
<dbReference type="AlphaFoldDB" id="A0A5S5CBY8"/>
<dbReference type="Pfam" id="PF13302">
    <property type="entry name" value="Acetyltransf_3"/>
    <property type="match status" value="1"/>
</dbReference>
<comment type="caution">
    <text evidence="4">The sequence shown here is derived from an EMBL/GenBank/DDBJ whole genome shotgun (WGS) entry which is preliminary data.</text>
</comment>
<evidence type="ECO:0000256" key="2">
    <source>
        <dbReference type="PIRSR" id="PIRSR620023-2"/>
    </source>
</evidence>
<dbReference type="InterPro" id="IPR016181">
    <property type="entry name" value="Acyl_CoA_acyltransferase"/>
</dbReference>
<evidence type="ECO:0000313" key="4">
    <source>
        <dbReference type="EMBL" id="TYP76875.1"/>
    </source>
</evidence>
<evidence type="ECO:0000256" key="1">
    <source>
        <dbReference type="PIRSR" id="PIRSR620023-1"/>
    </source>
</evidence>
<organism evidence="4 5">
    <name type="scientific">Aquimarina intermedia</name>
    <dbReference type="NCBI Taxonomy" id="350814"/>
    <lineage>
        <taxon>Bacteria</taxon>
        <taxon>Pseudomonadati</taxon>
        <taxon>Bacteroidota</taxon>
        <taxon>Flavobacteriia</taxon>
        <taxon>Flavobacteriales</taxon>
        <taxon>Flavobacteriaceae</taxon>
        <taxon>Aquimarina</taxon>
    </lineage>
</organism>
<dbReference type="PROSITE" id="PS51186">
    <property type="entry name" value="GNAT"/>
    <property type="match status" value="1"/>
</dbReference>
<feature type="binding site" evidence="2">
    <location>
        <position position="253"/>
    </location>
    <ligand>
        <name>substrate</name>
    </ligand>
</feature>